<dbReference type="GO" id="GO:0016301">
    <property type="term" value="F:kinase activity"/>
    <property type="evidence" value="ECO:0007669"/>
    <property type="project" value="UniProtKB-KW"/>
</dbReference>
<evidence type="ECO:0000259" key="1">
    <source>
        <dbReference type="Pfam" id="PF01272"/>
    </source>
</evidence>
<gene>
    <name evidence="2" type="ORF">C7419_103189</name>
</gene>
<evidence type="ECO:0000313" key="2">
    <source>
        <dbReference type="EMBL" id="PWK33870.1"/>
    </source>
</evidence>
<feature type="domain" description="Transcription elongation factor GreA/GreB C-terminal" evidence="1">
    <location>
        <begin position="53"/>
        <end position="133"/>
    </location>
</feature>
<organism evidence="2 3">
    <name type="scientific">Cupriavidus plantarum</name>
    <dbReference type="NCBI Taxonomy" id="942865"/>
    <lineage>
        <taxon>Bacteria</taxon>
        <taxon>Pseudomonadati</taxon>
        <taxon>Pseudomonadota</taxon>
        <taxon>Betaproteobacteria</taxon>
        <taxon>Burkholderiales</taxon>
        <taxon>Burkholderiaceae</taxon>
        <taxon>Cupriavidus</taxon>
    </lineage>
</organism>
<protein>
    <submittedName>
        <fullName evidence="2">Regulator of nucleoside diphosphate kinase</fullName>
    </submittedName>
</protein>
<dbReference type="PANTHER" id="PTHR30437">
    <property type="entry name" value="TRANSCRIPTION ELONGATION FACTOR GREA"/>
    <property type="match status" value="1"/>
</dbReference>
<dbReference type="Gene3D" id="3.10.50.30">
    <property type="entry name" value="Transcription elongation factor, GreA/GreB, C-terminal domain"/>
    <property type="match status" value="1"/>
</dbReference>
<name>A0A316EPR7_9BURK</name>
<dbReference type="Proteomes" id="UP000245754">
    <property type="component" value="Unassembled WGS sequence"/>
</dbReference>
<dbReference type="InterPro" id="IPR001437">
    <property type="entry name" value="Tscrpt_elong_fac_GreA/B_C"/>
</dbReference>
<dbReference type="GO" id="GO:0032784">
    <property type="term" value="P:regulation of DNA-templated transcription elongation"/>
    <property type="evidence" value="ECO:0007669"/>
    <property type="project" value="InterPro"/>
</dbReference>
<comment type="caution">
    <text evidence="2">The sequence shown here is derived from an EMBL/GenBank/DDBJ whole genome shotgun (WGS) entry which is preliminary data.</text>
</comment>
<evidence type="ECO:0000313" key="3">
    <source>
        <dbReference type="Proteomes" id="UP000245754"/>
    </source>
</evidence>
<keyword evidence="2" id="KW-0418">Kinase</keyword>
<proteinExistence type="predicted"/>
<sequence>MSPTQQPAPTLYLTELDVVRLERLAARGGVPHMPEMLDQLLERAAIVEPQEIPHDIVTMNSRFLCKLEGDDKQGETPREWTLVYPDAADYDAGRVSVLSPAGSAILGARAGAAVQFRQPDGRTQEIVVTAITYQPEANGQYTV</sequence>
<keyword evidence="3" id="KW-1185">Reference proteome</keyword>
<dbReference type="RefSeq" id="WP_109583952.1">
    <property type="nucleotide sequence ID" value="NZ_JACBYU010000004.1"/>
</dbReference>
<dbReference type="EMBL" id="QGGT01000003">
    <property type="protein sequence ID" value="PWK33870.1"/>
    <property type="molecule type" value="Genomic_DNA"/>
</dbReference>
<dbReference type="OrthoDB" id="192847at2"/>
<accession>A0A316EPR7</accession>
<dbReference type="SUPFAM" id="SSF54534">
    <property type="entry name" value="FKBP-like"/>
    <property type="match status" value="1"/>
</dbReference>
<dbReference type="GO" id="GO:0070063">
    <property type="term" value="F:RNA polymerase binding"/>
    <property type="evidence" value="ECO:0007669"/>
    <property type="project" value="InterPro"/>
</dbReference>
<dbReference type="NCBIfam" id="NF004396">
    <property type="entry name" value="PRK05753.1"/>
    <property type="match status" value="1"/>
</dbReference>
<dbReference type="PANTHER" id="PTHR30437:SF5">
    <property type="entry name" value="REGULATOR OF NUCLEOSIDE DIPHOSPHATE KINASE"/>
    <property type="match status" value="1"/>
</dbReference>
<reference evidence="2 3" key="1">
    <citation type="submission" date="2018-05" db="EMBL/GenBank/DDBJ databases">
        <title>Genomic Encyclopedia of Type Strains, Phase IV (KMG-V): Genome sequencing to study the core and pangenomes of soil and plant-associated prokaryotes.</title>
        <authorList>
            <person name="Whitman W."/>
        </authorList>
    </citation>
    <scope>NUCLEOTIDE SEQUENCE [LARGE SCALE GENOMIC DNA]</scope>
    <source>
        <strain evidence="2 3">SLV-132</strain>
    </source>
</reference>
<dbReference type="GO" id="GO:0003677">
    <property type="term" value="F:DNA binding"/>
    <property type="evidence" value="ECO:0007669"/>
    <property type="project" value="InterPro"/>
</dbReference>
<keyword evidence="2" id="KW-0808">Transferase</keyword>
<dbReference type="InterPro" id="IPR023459">
    <property type="entry name" value="Tscrpt_elong_fac_GreA/B_fam"/>
</dbReference>
<dbReference type="AlphaFoldDB" id="A0A316EPR7"/>
<dbReference type="GO" id="GO:0006354">
    <property type="term" value="P:DNA-templated transcription elongation"/>
    <property type="evidence" value="ECO:0007669"/>
    <property type="project" value="TreeGrafter"/>
</dbReference>
<dbReference type="InterPro" id="IPR036953">
    <property type="entry name" value="GreA/GreB_C_sf"/>
</dbReference>
<dbReference type="Pfam" id="PF01272">
    <property type="entry name" value="GreA_GreB"/>
    <property type="match status" value="1"/>
</dbReference>